<dbReference type="GO" id="GO:0050194">
    <property type="term" value="F:phosphonoacetaldehyde hydrolase activity"/>
    <property type="evidence" value="ECO:0007669"/>
    <property type="project" value="UniProtKB-EC"/>
</dbReference>
<dbReference type="HAMAP" id="MF_01375">
    <property type="entry name" value="PhnX"/>
    <property type="match status" value="1"/>
</dbReference>
<dbReference type="SFLD" id="SFLDS00003">
    <property type="entry name" value="Haloacid_Dehalogenase"/>
    <property type="match status" value="1"/>
</dbReference>
<dbReference type="SFLD" id="SFLDG01135">
    <property type="entry name" value="C1.5.6:_HAD__Beta-PGM__Phospha"/>
    <property type="match status" value="1"/>
</dbReference>
<evidence type="ECO:0000313" key="2">
    <source>
        <dbReference type="Proteomes" id="UP000501452"/>
    </source>
</evidence>
<dbReference type="Proteomes" id="UP000501452">
    <property type="component" value="Chromosome"/>
</dbReference>
<protein>
    <submittedName>
        <fullName evidence="1">Phosphonoacetaldehyde hydrolase</fullName>
        <ecNumber evidence="1">3.11.1.1</ecNumber>
    </submittedName>
</protein>
<dbReference type="SUPFAM" id="SSF56784">
    <property type="entry name" value="HAD-like"/>
    <property type="match status" value="1"/>
</dbReference>
<sequence>MTEDRPRFTYSRVYTGPVRAVVFDWAGTTVDYGSLAPVAAFAEVFRRRGVELSAGQIRGPMGTAKRDHILSLTRLEAVREAWISANGSSPSEDDVDEMFGEFEPLLVESAAAHAGLIPGTLETVAWCRERDIRVGSSSGYGRGILGEILPIARDQGYKPDTLVCPEDVPAGRPYPWAMYRAAMDLDVYPMAAIVKVGDTVADVEEGLNAGSWTVGLARSGNELGLGEDEVEALDGETLAAKLEAVYDRLRGAGAHYVVDTIADVPGALEDISARLRTGECP</sequence>
<dbReference type="InterPro" id="IPR023214">
    <property type="entry name" value="HAD_sf"/>
</dbReference>
<dbReference type="KEGG" id="rub:GBA63_00800"/>
<name>A0A6G8Q4C0_9ACTN</name>
<dbReference type="EMBL" id="CP045119">
    <property type="protein sequence ID" value="QIN81322.1"/>
    <property type="molecule type" value="Genomic_DNA"/>
</dbReference>
<dbReference type="RefSeq" id="WP_166172576.1">
    <property type="nucleotide sequence ID" value="NZ_CP045119.1"/>
</dbReference>
<keyword evidence="1" id="KW-0378">Hydrolase</keyword>
<keyword evidence="2" id="KW-1185">Reference proteome</keyword>
<dbReference type="InterPro" id="IPR050155">
    <property type="entry name" value="HAD-like_hydrolase_sf"/>
</dbReference>
<dbReference type="GO" id="GO:0005829">
    <property type="term" value="C:cytosol"/>
    <property type="evidence" value="ECO:0007669"/>
    <property type="project" value="TreeGrafter"/>
</dbReference>
<dbReference type="EC" id="3.11.1.1" evidence="1"/>
<dbReference type="GO" id="GO:0008967">
    <property type="term" value="F:phosphoglycolate phosphatase activity"/>
    <property type="evidence" value="ECO:0007669"/>
    <property type="project" value="TreeGrafter"/>
</dbReference>
<dbReference type="InterPro" id="IPR036412">
    <property type="entry name" value="HAD-like_sf"/>
</dbReference>
<dbReference type="GO" id="GO:0019700">
    <property type="term" value="P:organic phosphonate catabolic process"/>
    <property type="evidence" value="ECO:0007669"/>
    <property type="project" value="InterPro"/>
</dbReference>
<accession>A0A6G8Q4C0</accession>
<dbReference type="InterPro" id="IPR006323">
    <property type="entry name" value="Phosphonoacetald_hydro"/>
</dbReference>
<gene>
    <name evidence="1" type="ORF">GBA63_00800</name>
</gene>
<dbReference type="PANTHER" id="PTHR43434">
    <property type="entry name" value="PHOSPHOGLYCOLATE PHOSPHATASE"/>
    <property type="match status" value="1"/>
</dbReference>
<proteinExistence type="inferred from homology"/>
<organism evidence="1 2">
    <name type="scientific">Rubrobacter tropicus</name>
    <dbReference type="NCBI Taxonomy" id="2653851"/>
    <lineage>
        <taxon>Bacteria</taxon>
        <taxon>Bacillati</taxon>
        <taxon>Actinomycetota</taxon>
        <taxon>Rubrobacteria</taxon>
        <taxon>Rubrobacterales</taxon>
        <taxon>Rubrobacteraceae</taxon>
        <taxon>Rubrobacter</taxon>
    </lineage>
</organism>
<dbReference type="GO" id="GO:0006281">
    <property type="term" value="P:DNA repair"/>
    <property type="evidence" value="ECO:0007669"/>
    <property type="project" value="TreeGrafter"/>
</dbReference>
<dbReference type="Gene3D" id="1.10.150.240">
    <property type="entry name" value="Putative phosphatase, domain 2"/>
    <property type="match status" value="1"/>
</dbReference>
<dbReference type="AlphaFoldDB" id="A0A6G8Q4C0"/>
<dbReference type="InterPro" id="IPR023198">
    <property type="entry name" value="PGP-like_dom2"/>
</dbReference>
<reference evidence="1 2" key="1">
    <citation type="submission" date="2019-10" db="EMBL/GenBank/DDBJ databases">
        <title>Rubrobacter sp nov SCSIO 52090 isolated from a deep-sea sediment in the South China Sea.</title>
        <authorList>
            <person name="Chen R.W."/>
        </authorList>
    </citation>
    <scope>NUCLEOTIDE SEQUENCE [LARGE SCALE GENOMIC DNA]</scope>
    <source>
        <strain evidence="1 2">SCSIO 52909</strain>
    </source>
</reference>
<dbReference type="Pfam" id="PF00702">
    <property type="entry name" value="Hydrolase"/>
    <property type="match status" value="1"/>
</dbReference>
<evidence type="ECO:0000313" key="1">
    <source>
        <dbReference type="EMBL" id="QIN81322.1"/>
    </source>
</evidence>
<dbReference type="SFLD" id="SFLDG01129">
    <property type="entry name" value="C1.5:_HAD__Beta-PGM__Phosphata"/>
    <property type="match status" value="1"/>
</dbReference>
<dbReference type="PANTHER" id="PTHR43434:SF19">
    <property type="entry name" value="PHOSPHONOACETALDEHYDE HYDROLASE"/>
    <property type="match status" value="1"/>
</dbReference>
<dbReference type="NCBIfam" id="TIGR01422">
    <property type="entry name" value="phosphonatase"/>
    <property type="match status" value="1"/>
</dbReference>
<dbReference type="Gene3D" id="3.40.50.1000">
    <property type="entry name" value="HAD superfamily/HAD-like"/>
    <property type="match status" value="1"/>
</dbReference>